<sequence length="298" mass="33406">MKHWMLRAYAPFFLIGFVGAAAWWVGHHHGNALWLLPGLGLAVLLSFLAERRWPYDPRFNQSHGDGGRDVLHALVNESLNLISIGMVPLLASWVPWQWWPTQWPFAAQLLLAIVGADLGLTVAHYASHRVAWLWRLHAVHHSVTRMYGFNGLMKHPLHQAIEAVFGVMPLLLLGMPGSVAAVLAFAIAIQLLLQHSNVDMRPGVLGRVMAWAPRHRFHHLRYGTAGDVNFGLFFTVWDHLLGTAFDAPGYRLTGRDLGIGSQPDYPRDYAGQLLAPFRDLPHRDVPALPPELAQVRVR</sequence>
<feature type="transmembrane region" description="Helical" evidence="5">
    <location>
        <begin position="32"/>
        <end position="49"/>
    </location>
</feature>
<dbReference type="PANTHER" id="PTHR11863">
    <property type="entry name" value="STEROL DESATURASE"/>
    <property type="match status" value="1"/>
</dbReference>
<accession>A0A3M8SP86</accession>
<dbReference type="GO" id="GO:0005506">
    <property type="term" value="F:iron ion binding"/>
    <property type="evidence" value="ECO:0007669"/>
    <property type="project" value="InterPro"/>
</dbReference>
<reference evidence="7 8" key="1">
    <citation type="submission" date="2018-11" db="EMBL/GenBank/DDBJ databases">
        <title>Lysobacter cryohumiis sp. nov., isolated from soil in the Tianshan Mountains, Xinjiang, China.</title>
        <authorList>
            <person name="Luo Y."/>
            <person name="Sheng H."/>
        </authorList>
    </citation>
    <scope>NUCLEOTIDE SEQUENCE [LARGE SCALE GENOMIC DNA]</scope>
    <source>
        <strain evidence="7 8">ZS60</strain>
    </source>
</reference>
<evidence type="ECO:0000256" key="4">
    <source>
        <dbReference type="ARBA" id="ARBA00023136"/>
    </source>
</evidence>
<feature type="domain" description="Fatty acid hydroxylase" evidence="6">
    <location>
        <begin position="110"/>
        <end position="243"/>
    </location>
</feature>
<dbReference type="GO" id="GO:0008610">
    <property type="term" value="P:lipid biosynthetic process"/>
    <property type="evidence" value="ECO:0007669"/>
    <property type="project" value="InterPro"/>
</dbReference>
<comment type="caution">
    <text evidence="7">The sequence shown here is derived from an EMBL/GenBank/DDBJ whole genome shotgun (WGS) entry which is preliminary data.</text>
</comment>
<evidence type="ECO:0000256" key="2">
    <source>
        <dbReference type="ARBA" id="ARBA00022692"/>
    </source>
</evidence>
<keyword evidence="2 5" id="KW-0812">Transmembrane</keyword>
<keyword evidence="4 5" id="KW-0472">Membrane</keyword>
<feature type="transmembrane region" description="Helical" evidence="5">
    <location>
        <begin position="7"/>
        <end position="26"/>
    </location>
</feature>
<proteinExistence type="predicted"/>
<keyword evidence="8" id="KW-1185">Reference proteome</keyword>
<feature type="transmembrane region" description="Helical" evidence="5">
    <location>
        <begin position="70"/>
        <end position="93"/>
    </location>
</feature>
<dbReference type="EMBL" id="RIBS01000005">
    <property type="protein sequence ID" value="RNF83069.1"/>
    <property type="molecule type" value="Genomic_DNA"/>
</dbReference>
<feature type="transmembrane region" description="Helical" evidence="5">
    <location>
        <begin position="163"/>
        <end position="193"/>
    </location>
</feature>
<dbReference type="Pfam" id="PF04116">
    <property type="entry name" value="FA_hydroxylase"/>
    <property type="match status" value="1"/>
</dbReference>
<gene>
    <name evidence="7" type="ORF">EER27_11145</name>
</gene>
<protein>
    <submittedName>
        <fullName evidence="7">Sterol desaturase family protein</fullName>
    </submittedName>
</protein>
<dbReference type="RefSeq" id="WP_123088201.1">
    <property type="nucleotide sequence ID" value="NZ_RIBS01000005.1"/>
</dbReference>
<evidence type="ECO:0000256" key="1">
    <source>
        <dbReference type="ARBA" id="ARBA00004370"/>
    </source>
</evidence>
<evidence type="ECO:0000313" key="8">
    <source>
        <dbReference type="Proteomes" id="UP000267049"/>
    </source>
</evidence>
<dbReference type="Proteomes" id="UP000267049">
    <property type="component" value="Unassembled WGS sequence"/>
</dbReference>
<dbReference type="GO" id="GO:0016020">
    <property type="term" value="C:membrane"/>
    <property type="evidence" value="ECO:0007669"/>
    <property type="project" value="UniProtKB-SubCell"/>
</dbReference>
<evidence type="ECO:0000259" key="6">
    <source>
        <dbReference type="Pfam" id="PF04116"/>
    </source>
</evidence>
<dbReference type="OrthoDB" id="9770329at2"/>
<comment type="subcellular location">
    <subcellularLocation>
        <location evidence="1">Membrane</location>
    </subcellularLocation>
</comment>
<dbReference type="InterPro" id="IPR006694">
    <property type="entry name" value="Fatty_acid_hydroxylase"/>
</dbReference>
<dbReference type="AlphaFoldDB" id="A0A3M8SP86"/>
<organism evidence="7 8">
    <name type="scientific">Montanilutibacter psychrotolerans</name>
    <dbReference type="NCBI Taxonomy" id="1327343"/>
    <lineage>
        <taxon>Bacteria</taxon>
        <taxon>Pseudomonadati</taxon>
        <taxon>Pseudomonadota</taxon>
        <taxon>Gammaproteobacteria</taxon>
        <taxon>Lysobacterales</taxon>
        <taxon>Lysobacteraceae</taxon>
        <taxon>Montanilutibacter</taxon>
    </lineage>
</organism>
<dbReference type="GO" id="GO:0016491">
    <property type="term" value="F:oxidoreductase activity"/>
    <property type="evidence" value="ECO:0007669"/>
    <property type="project" value="InterPro"/>
</dbReference>
<feature type="transmembrane region" description="Helical" evidence="5">
    <location>
        <begin position="105"/>
        <end position="126"/>
    </location>
</feature>
<dbReference type="InterPro" id="IPR050307">
    <property type="entry name" value="Sterol_Desaturase_Related"/>
</dbReference>
<name>A0A3M8SP86_9GAMM</name>
<evidence type="ECO:0000313" key="7">
    <source>
        <dbReference type="EMBL" id="RNF83069.1"/>
    </source>
</evidence>
<evidence type="ECO:0000256" key="3">
    <source>
        <dbReference type="ARBA" id="ARBA00022989"/>
    </source>
</evidence>
<evidence type="ECO:0000256" key="5">
    <source>
        <dbReference type="SAM" id="Phobius"/>
    </source>
</evidence>
<keyword evidence="3 5" id="KW-1133">Transmembrane helix</keyword>